<dbReference type="OrthoDB" id="9781312at2"/>
<dbReference type="Gene3D" id="3.30.300.20">
    <property type="match status" value="1"/>
</dbReference>
<dbReference type="AlphaFoldDB" id="A0A0H5A1S2"/>
<dbReference type="InterPro" id="IPR015946">
    <property type="entry name" value="KH_dom-like_a/b"/>
</dbReference>
<dbReference type="KEGG" id="ptv:AA957_00830"/>
<dbReference type="InterPro" id="IPR052924">
    <property type="entry name" value="OsmC/Ohr_hydroprdx_reductase"/>
</dbReference>
<evidence type="ECO:0000313" key="1">
    <source>
        <dbReference type="EMBL" id="AKS04719.1"/>
    </source>
</evidence>
<gene>
    <name evidence="1" type="ORF">AA957_00830</name>
</gene>
<dbReference type="PANTHER" id="PTHR35368">
    <property type="entry name" value="HYDROPEROXIDE REDUCTASE"/>
    <property type="match status" value="1"/>
</dbReference>
<dbReference type="SUPFAM" id="SSF82784">
    <property type="entry name" value="OsmC-like"/>
    <property type="match status" value="1"/>
</dbReference>
<reference evidence="2" key="2">
    <citation type="submission" date="2015-05" db="EMBL/GenBank/DDBJ databases">
        <authorList>
            <person name="Swarnkar M.K."/>
            <person name="Vyas P."/>
            <person name="Rahi P."/>
            <person name="Thakur R."/>
            <person name="Thakur N."/>
            <person name="Singh A.K."/>
            <person name="Gulati A."/>
        </authorList>
    </citation>
    <scope>NUCLEOTIDE SEQUENCE [LARGE SCALE GENOMIC DNA]</scope>
    <source>
        <strain evidence="2">745</strain>
    </source>
</reference>
<dbReference type="Proteomes" id="UP000036608">
    <property type="component" value="Chromosome"/>
</dbReference>
<name>A0A0H5A1S2_9PSED</name>
<dbReference type="PANTHER" id="PTHR35368:SF1">
    <property type="entry name" value="HYDROPEROXIDE REDUCTASE"/>
    <property type="match status" value="1"/>
</dbReference>
<dbReference type="InterPro" id="IPR036102">
    <property type="entry name" value="OsmC/Ohrsf"/>
</dbReference>
<proteinExistence type="predicted"/>
<dbReference type="Pfam" id="PF02566">
    <property type="entry name" value="OsmC"/>
    <property type="match status" value="1"/>
</dbReference>
<accession>A0A0H5A1S2</accession>
<dbReference type="PATRIC" id="fig|200450.3.peg.185"/>
<reference evidence="1 2" key="1">
    <citation type="journal article" date="2015" name="Genome Announc.">
        <title>Complete Genome Sequence of the Rhizobacterium Pseudomonas trivialis Strain IHBB745 with Multiple Plant Growth-Promoting Activities and Tolerance to Desiccation and Alkalinity.</title>
        <authorList>
            <person name="Gulati A."/>
            <person name="Swarnkar M.K."/>
            <person name="Vyas P."/>
            <person name="Rahi P."/>
            <person name="Thakur R."/>
            <person name="Thakur N."/>
            <person name="Singh A.K."/>
        </authorList>
    </citation>
    <scope>NUCLEOTIDE SEQUENCE [LARGE SCALE GENOMIC DNA]</scope>
    <source>
        <strain evidence="2">745</strain>
    </source>
</reference>
<protein>
    <submittedName>
        <fullName evidence="1">Osmotically inducible protein C</fullName>
    </submittedName>
</protein>
<dbReference type="EMBL" id="CP011507">
    <property type="protein sequence ID" value="AKS04719.1"/>
    <property type="molecule type" value="Genomic_DNA"/>
</dbReference>
<dbReference type="InterPro" id="IPR003718">
    <property type="entry name" value="OsmC/Ohr_fam"/>
</dbReference>
<sequence length="184" mass="20119">MSNNLNGIDVAALQNFAQGVAEDATKRHASFNVKTEWKGQTRSVAKVSRYSLAGESYSRDFEITADEPNELLGENTAPNPQELLMAALNACMSVGYAANAAMMGIKIHSLEIETDGTLDLRGFLGIDESVNPGYDEVSVVIRLHTDASRERVEELHNVVLKTSVNYANFSKAIRMVPTLEVREG</sequence>
<organism evidence="1 2">
    <name type="scientific">Pseudomonas trivialis</name>
    <dbReference type="NCBI Taxonomy" id="200450"/>
    <lineage>
        <taxon>Bacteria</taxon>
        <taxon>Pseudomonadati</taxon>
        <taxon>Pseudomonadota</taxon>
        <taxon>Gammaproteobacteria</taxon>
        <taxon>Pseudomonadales</taxon>
        <taxon>Pseudomonadaceae</taxon>
        <taxon>Pseudomonas</taxon>
    </lineage>
</organism>
<dbReference type="RefSeq" id="WP_049708467.1">
    <property type="nucleotide sequence ID" value="NZ_CP011507.1"/>
</dbReference>
<evidence type="ECO:0000313" key="2">
    <source>
        <dbReference type="Proteomes" id="UP000036608"/>
    </source>
</evidence>